<dbReference type="Proteomes" id="UP001186974">
    <property type="component" value="Unassembled WGS sequence"/>
</dbReference>
<comment type="caution">
    <text evidence="1">The sequence shown here is derived from an EMBL/GenBank/DDBJ whole genome shotgun (WGS) entry which is preliminary data.</text>
</comment>
<gene>
    <name evidence="1" type="ORF">LTS18_004882</name>
</gene>
<feature type="non-terminal residue" evidence="1">
    <location>
        <position position="1"/>
    </location>
</feature>
<keyword evidence="2" id="KW-1185">Reference proteome</keyword>
<proteinExistence type="predicted"/>
<evidence type="ECO:0000313" key="2">
    <source>
        <dbReference type="Proteomes" id="UP001186974"/>
    </source>
</evidence>
<name>A0ACC3DYH2_9PEZI</name>
<sequence>LSEEGEEVDLLDDVEDVETGDRVKNGVLGLLGATSVGVESVEETRPTGVRDDDSTVFELAMTLLVTMRDNNDDRAEEVSLDAEPVEEAEALGVRDDNSTEIGLEEALLGMVRGTVGDTIREGTARDCLREEMNVDVLRPGTGLDASGGPAVIEDGEEGTGTDSLEVGTGLGSSTELAGTDGGDGDGGDCEGGEESSEARTSPTFSPGLLDVSSGGSVDLADSCADNAVAVSLFIKPRGATTPWVAVTKAASPAVGVAAAAIALPVGSQELSILLTPNCSSTVVCLSR</sequence>
<reference evidence="1" key="1">
    <citation type="submission" date="2024-09" db="EMBL/GenBank/DDBJ databases">
        <title>Black Yeasts Isolated from many extreme environments.</title>
        <authorList>
            <person name="Coleine C."/>
            <person name="Stajich J.E."/>
            <person name="Selbmann L."/>
        </authorList>
    </citation>
    <scope>NUCLEOTIDE SEQUENCE</scope>
    <source>
        <strain evidence="1">CCFEE 5737</strain>
    </source>
</reference>
<evidence type="ECO:0000313" key="1">
    <source>
        <dbReference type="EMBL" id="KAK3081608.1"/>
    </source>
</evidence>
<protein>
    <submittedName>
        <fullName evidence="1">Uncharacterized protein</fullName>
    </submittedName>
</protein>
<accession>A0ACC3DYH2</accession>
<dbReference type="EMBL" id="JAWDJW010000115">
    <property type="protein sequence ID" value="KAK3081608.1"/>
    <property type="molecule type" value="Genomic_DNA"/>
</dbReference>
<organism evidence="1 2">
    <name type="scientific">Coniosporium uncinatum</name>
    <dbReference type="NCBI Taxonomy" id="93489"/>
    <lineage>
        <taxon>Eukaryota</taxon>
        <taxon>Fungi</taxon>
        <taxon>Dikarya</taxon>
        <taxon>Ascomycota</taxon>
        <taxon>Pezizomycotina</taxon>
        <taxon>Dothideomycetes</taxon>
        <taxon>Dothideomycetes incertae sedis</taxon>
        <taxon>Coniosporium</taxon>
    </lineage>
</organism>